<dbReference type="WBParaSite" id="HPBE_0002402401-mRNA-1">
    <property type="protein sequence ID" value="HPBE_0002402401-mRNA-1"/>
    <property type="gene ID" value="HPBE_0002402401"/>
</dbReference>
<gene>
    <name evidence="1" type="ORF">HPBE_LOCUS24023</name>
</gene>
<name>A0A183GMV4_HELPZ</name>
<sequence>MVKDRAGTPPAASSASLPYGLDECFSNTSTAIQLFDRKHKIPIGKAIRLGDTIFPKLFTVALQDAIKDLNWDGKGLVDEVEKMLNEFNVTGMKIGLDMNMC</sequence>
<dbReference type="Proteomes" id="UP000050761">
    <property type="component" value="Unassembled WGS sequence"/>
</dbReference>
<reference evidence="3" key="2">
    <citation type="submission" date="2019-09" db="UniProtKB">
        <authorList>
            <consortium name="WormBaseParasite"/>
        </authorList>
    </citation>
    <scope>IDENTIFICATION</scope>
</reference>
<protein>
    <submittedName>
        <fullName evidence="3">Octopine_DH domain-containing protein</fullName>
    </submittedName>
</protein>
<dbReference type="EMBL" id="UZAH01035745">
    <property type="protein sequence ID" value="VDP42438.1"/>
    <property type="molecule type" value="Genomic_DNA"/>
</dbReference>
<accession>A0A183GMV4</accession>
<accession>A0A3P8E797</accession>
<evidence type="ECO:0000313" key="1">
    <source>
        <dbReference type="EMBL" id="VDP42438.1"/>
    </source>
</evidence>
<evidence type="ECO:0000313" key="2">
    <source>
        <dbReference type="Proteomes" id="UP000050761"/>
    </source>
</evidence>
<keyword evidence="2" id="KW-1185">Reference proteome</keyword>
<reference evidence="1 2" key="1">
    <citation type="submission" date="2018-11" db="EMBL/GenBank/DDBJ databases">
        <authorList>
            <consortium name="Pathogen Informatics"/>
        </authorList>
    </citation>
    <scope>NUCLEOTIDE SEQUENCE [LARGE SCALE GENOMIC DNA]</scope>
</reference>
<evidence type="ECO:0000313" key="3">
    <source>
        <dbReference type="WBParaSite" id="HPBE_0002402401-mRNA-1"/>
    </source>
</evidence>
<proteinExistence type="predicted"/>
<dbReference type="AlphaFoldDB" id="A0A183GMV4"/>
<dbReference type="OrthoDB" id="410104at2759"/>
<organism evidence="2 3">
    <name type="scientific">Heligmosomoides polygyrus</name>
    <name type="common">Parasitic roundworm</name>
    <dbReference type="NCBI Taxonomy" id="6339"/>
    <lineage>
        <taxon>Eukaryota</taxon>
        <taxon>Metazoa</taxon>
        <taxon>Ecdysozoa</taxon>
        <taxon>Nematoda</taxon>
        <taxon>Chromadorea</taxon>
        <taxon>Rhabditida</taxon>
        <taxon>Rhabditina</taxon>
        <taxon>Rhabditomorpha</taxon>
        <taxon>Strongyloidea</taxon>
        <taxon>Heligmosomidae</taxon>
        <taxon>Heligmosomoides</taxon>
    </lineage>
</organism>